<evidence type="ECO:0000256" key="1">
    <source>
        <dbReference type="SAM" id="MobiDB-lite"/>
    </source>
</evidence>
<protein>
    <recommendedName>
        <fullName evidence="4">Galactose mutarotase-like enzyme</fullName>
    </recommendedName>
</protein>
<dbReference type="GO" id="GO:0003824">
    <property type="term" value="F:catalytic activity"/>
    <property type="evidence" value="ECO:0007669"/>
    <property type="project" value="InterPro"/>
</dbReference>
<dbReference type="AlphaFoldDB" id="A0A3N2DAP7"/>
<organism evidence="2 3">
    <name type="scientific">Salana multivorans</name>
    <dbReference type="NCBI Taxonomy" id="120377"/>
    <lineage>
        <taxon>Bacteria</taxon>
        <taxon>Bacillati</taxon>
        <taxon>Actinomycetota</taxon>
        <taxon>Actinomycetes</taxon>
        <taxon>Micrococcales</taxon>
        <taxon>Beutenbergiaceae</taxon>
        <taxon>Salana</taxon>
    </lineage>
</organism>
<dbReference type="InterPro" id="IPR011013">
    <property type="entry name" value="Gal_mutarotase_sf_dom"/>
</dbReference>
<feature type="region of interest" description="Disordered" evidence="1">
    <location>
        <begin position="207"/>
        <end position="226"/>
    </location>
</feature>
<gene>
    <name evidence="2" type="ORF">EDD28_1473</name>
</gene>
<keyword evidence="3" id="KW-1185">Reference proteome</keyword>
<reference evidence="2 3" key="1">
    <citation type="submission" date="2018-11" db="EMBL/GenBank/DDBJ databases">
        <title>Sequencing the genomes of 1000 actinobacteria strains.</title>
        <authorList>
            <person name="Klenk H.-P."/>
        </authorList>
    </citation>
    <scope>NUCLEOTIDE SEQUENCE [LARGE SCALE GENOMIC DNA]</scope>
    <source>
        <strain evidence="2 3">DSM 13521</strain>
    </source>
</reference>
<comment type="caution">
    <text evidence="2">The sequence shown here is derived from an EMBL/GenBank/DDBJ whole genome shotgun (WGS) entry which is preliminary data.</text>
</comment>
<dbReference type="InterPro" id="IPR014718">
    <property type="entry name" value="GH-type_carb-bd"/>
</dbReference>
<proteinExistence type="predicted"/>
<dbReference type="GO" id="GO:0005975">
    <property type="term" value="P:carbohydrate metabolic process"/>
    <property type="evidence" value="ECO:0007669"/>
    <property type="project" value="InterPro"/>
</dbReference>
<dbReference type="Proteomes" id="UP000275356">
    <property type="component" value="Unassembled WGS sequence"/>
</dbReference>
<dbReference type="GO" id="GO:0030246">
    <property type="term" value="F:carbohydrate binding"/>
    <property type="evidence" value="ECO:0007669"/>
    <property type="project" value="InterPro"/>
</dbReference>
<accession>A0A3N2DAP7</accession>
<dbReference type="RefSeq" id="WP_123739000.1">
    <property type="nucleotide sequence ID" value="NZ_RKHQ01000001.1"/>
</dbReference>
<feature type="compositionally biased region" description="Basic and acidic residues" evidence="1">
    <location>
        <begin position="1"/>
        <end position="14"/>
    </location>
</feature>
<dbReference type="EMBL" id="RKHQ01000001">
    <property type="protein sequence ID" value="ROR96881.1"/>
    <property type="molecule type" value="Genomic_DNA"/>
</dbReference>
<dbReference type="Gene3D" id="2.70.98.10">
    <property type="match status" value="1"/>
</dbReference>
<dbReference type="SUPFAM" id="SSF74650">
    <property type="entry name" value="Galactose mutarotase-like"/>
    <property type="match status" value="1"/>
</dbReference>
<dbReference type="OrthoDB" id="2528227at2"/>
<sequence>MARGAGRVDGRDTGRAGAGGAAAPSTSPPATLTLERGGLLARLRPAEGAVLDELGLDGVSVLARTPWAEDVTPAGHATLADEASWVARWRGGWQLCAPSSGQPSPAAPSFHGEASLAPWRVEPVAPDHARGWWTSRDGGLTIERSWRLTGSGTIEVASRLRNTTPESVPVIVAEHLILGGDLLTAALDGDGARLELPRADLLALSYSGEPDPTAPPVDPARLTTLDRTTPPLVTGIADPDRRAVTVVTPSLRAEVTWRGLRHALLWTELAASREEPWGGRVVALGIEPTTTPHGGGLGVPGAHRLDAGATLAWSVGLRLAHADDTHHPHDRRERG</sequence>
<name>A0A3N2DAP7_9MICO</name>
<evidence type="ECO:0000313" key="2">
    <source>
        <dbReference type="EMBL" id="ROR96881.1"/>
    </source>
</evidence>
<evidence type="ECO:0000313" key="3">
    <source>
        <dbReference type="Proteomes" id="UP000275356"/>
    </source>
</evidence>
<feature type="region of interest" description="Disordered" evidence="1">
    <location>
        <begin position="1"/>
        <end position="31"/>
    </location>
</feature>
<evidence type="ECO:0008006" key="4">
    <source>
        <dbReference type="Google" id="ProtNLM"/>
    </source>
</evidence>